<dbReference type="EMBL" id="JACSQL010000002">
    <property type="protein sequence ID" value="MBD7967714.1"/>
    <property type="molecule type" value="Genomic_DNA"/>
</dbReference>
<organism evidence="1 2">
    <name type="scientific">Paenibacillus gallinarum</name>
    <dbReference type="NCBI Taxonomy" id="2762232"/>
    <lineage>
        <taxon>Bacteria</taxon>
        <taxon>Bacillati</taxon>
        <taxon>Bacillota</taxon>
        <taxon>Bacilli</taxon>
        <taxon>Bacillales</taxon>
        <taxon>Paenibacillaceae</taxon>
        <taxon>Paenibacillus</taxon>
    </lineage>
</organism>
<accession>A0ABR8SWK5</accession>
<dbReference type="RefSeq" id="WP_191798955.1">
    <property type="nucleotide sequence ID" value="NZ_JACSQL010000002.1"/>
</dbReference>
<name>A0ABR8SWK5_9BACL</name>
<evidence type="ECO:0000313" key="2">
    <source>
        <dbReference type="Proteomes" id="UP000608071"/>
    </source>
</evidence>
<comment type="caution">
    <text evidence="1">The sequence shown here is derived from an EMBL/GenBank/DDBJ whole genome shotgun (WGS) entry which is preliminary data.</text>
</comment>
<reference evidence="1 2" key="1">
    <citation type="submission" date="2020-08" db="EMBL/GenBank/DDBJ databases">
        <title>A Genomic Blueprint of the Chicken Gut Microbiome.</title>
        <authorList>
            <person name="Gilroy R."/>
            <person name="Ravi A."/>
            <person name="Getino M."/>
            <person name="Pursley I."/>
            <person name="Horton D.L."/>
            <person name="Alikhan N.-F."/>
            <person name="Baker D."/>
            <person name="Gharbi K."/>
            <person name="Hall N."/>
            <person name="Watson M."/>
            <person name="Adriaenssens E.M."/>
            <person name="Foster-Nyarko E."/>
            <person name="Jarju S."/>
            <person name="Secka A."/>
            <person name="Antonio M."/>
            <person name="Oren A."/>
            <person name="Chaudhuri R."/>
            <person name="La Ragione R.M."/>
            <person name="Hildebrand F."/>
            <person name="Pallen M.J."/>
        </authorList>
    </citation>
    <scope>NUCLEOTIDE SEQUENCE [LARGE SCALE GENOMIC DNA]</scope>
    <source>
        <strain evidence="1 2">Sa2BVA9</strain>
    </source>
</reference>
<proteinExistence type="predicted"/>
<keyword evidence="2" id="KW-1185">Reference proteome</keyword>
<dbReference type="Proteomes" id="UP000608071">
    <property type="component" value="Unassembled WGS sequence"/>
</dbReference>
<protein>
    <submittedName>
        <fullName evidence="1">Uncharacterized protein</fullName>
    </submittedName>
</protein>
<evidence type="ECO:0000313" key="1">
    <source>
        <dbReference type="EMBL" id="MBD7967714.1"/>
    </source>
</evidence>
<gene>
    <name evidence="1" type="ORF">H9647_06550</name>
</gene>
<sequence length="136" mass="15837">MSNELSQEKLDWMNEVGMKEFEEPMKYCLGANYVYSERYIKNTPLAVLKENYEKSKPVDTEENDSAVVQIKRLLEQFDKAVNEVVQSVIAKSETYKEAQDLLREGYYSERGKLESLVWTEAKNRLTKGAELQVIKK</sequence>